<dbReference type="Proteomes" id="UP000828048">
    <property type="component" value="Chromosome 6"/>
</dbReference>
<proteinExistence type="predicted"/>
<dbReference type="EMBL" id="CM037156">
    <property type="protein sequence ID" value="KAH7837454.1"/>
    <property type="molecule type" value="Genomic_DNA"/>
</dbReference>
<name>A0ACB7X9Q2_9ERIC</name>
<protein>
    <submittedName>
        <fullName evidence="1">Uncharacterized protein</fullName>
    </submittedName>
</protein>
<gene>
    <name evidence="1" type="ORF">Vadar_014044</name>
</gene>
<organism evidence="1 2">
    <name type="scientific">Vaccinium darrowii</name>
    <dbReference type="NCBI Taxonomy" id="229202"/>
    <lineage>
        <taxon>Eukaryota</taxon>
        <taxon>Viridiplantae</taxon>
        <taxon>Streptophyta</taxon>
        <taxon>Embryophyta</taxon>
        <taxon>Tracheophyta</taxon>
        <taxon>Spermatophyta</taxon>
        <taxon>Magnoliopsida</taxon>
        <taxon>eudicotyledons</taxon>
        <taxon>Gunneridae</taxon>
        <taxon>Pentapetalae</taxon>
        <taxon>asterids</taxon>
        <taxon>Ericales</taxon>
        <taxon>Ericaceae</taxon>
        <taxon>Vaccinioideae</taxon>
        <taxon>Vaccinieae</taxon>
        <taxon>Vaccinium</taxon>
    </lineage>
</organism>
<evidence type="ECO:0000313" key="1">
    <source>
        <dbReference type="EMBL" id="KAH7837454.1"/>
    </source>
</evidence>
<comment type="caution">
    <text evidence="1">The sequence shown here is derived from an EMBL/GenBank/DDBJ whole genome shotgun (WGS) entry which is preliminary data.</text>
</comment>
<accession>A0ACB7X9Q2</accession>
<keyword evidence="2" id="KW-1185">Reference proteome</keyword>
<evidence type="ECO:0000313" key="2">
    <source>
        <dbReference type="Proteomes" id="UP000828048"/>
    </source>
</evidence>
<reference evidence="1 2" key="1">
    <citation type="journal article" date="2021" name="Hortic Res">
        <title>High-quality reference genome and annotation aids understanding of berry development for evergreen blueberry (Vaccinium darrowii).</title>
        <authorList>
            <person name="Yu J."/>
            <person name="Hulse-Kemp A.M."/>
            <person name="Babiker E."/>
            <person name="Staton M."/>
        </authorList>
    </citation>
    <scope>NUCLEOTIDE SEQUENCE [LARGE SCALE GENOMIC DNA]</scope>
    <source>
        <strain evidence="2">cv. NJ 8807/NJ 8810</strain>
        <tissue evidence="1">Young leaf</tissue>
    </source>
</reference>
<sequence length="478" mass="53658">MVSKAIKKTPPKPAIKDRRSRSRRNKSPIKAVSAVSSIIHTCHRRLIKIFSKFARIGTPQNKKKKNKYAYQILPKTSTPTSARRSLFPAAGNRPLPPQTSPVKPTIFLDLDETLVHSKPDPPPEKYDFIVRPVIDGVKVDFYVLKRPYVDEFLEILSKKFEIVVFTAGIEEYASLVLSRLDRKSAISHRLYRDSCREIEGKFVKDLGDLGRELKRVVIVDDNPNSYVLQPENAIPIVPFTDDVCDAELRRLVEFFDGYCDGVEDLRDAIKARAVWFGINLPFNESHGPPSSALKWTSNVVDSLSKDEANATLSLVAFTAWFIWKARNDSIFRHTPVNPLETMSKVMYAHSEYSISLVIPSVHMDNHPTNDVASVWKAPDCSSFKANCDVAIRPDSSIGMAAVVLRDWKGKVVDGITKSLHVSSPLHGELFAIREACLLIEALGLKGMEIESDNKEAIHLSVYELVPPWCIAALVLDIR</sequence>